<dbReference type="Gene3D" id="2.60.40.10">
    <property type="entry name" value="Immunoglobulins"/>
    <property type="match status" value="1"/>
</dbReference>
<keyword evidence="6" id="KW-1133">Transmembrane helix</keyword>
<evidence type="ECO:0000313" key="8">
    <source>
        <dbReference type="EMBL" id="GEN55878.1"/>
    </source>
</evidence>
<gene>
    <name evidence="8" type="ORF">HAL01_03420</name>
</gene>
<dbReference type="Pfam" id="PF03425">
    <property type="entry name" value="CBM_11"/>
    <property type="match status" value="1"/>
</dbReference>
<protein>
    <recommendedName>
        <fullName evidence="7">GH26 domain-containing protein</fullName>
    </recommendedName>
</protein>
<dbReference type="Gene3D" id="2.60.120.260">
    <property type="entry name" value="Galactose-binding domain-like"/>
    <property type="match status" value="2"/>
</dbReference>
<comment type="caution">
    <text evidence="8">The sequence shown here is derived from an EMBL/GenBank/DDBJ whole genome shotgun (WGS) entry which is preliminary data.</text>
</comment>
<dbReference type="InterPro" id="IPR022790">
    <property type="entry name" value="GH26_dom"/>
</dbReference>
<reference evidence="8 9" key="1">
    <citation type="submission" date="2019-07" db="EMBL/GenBank/DDBJ databases">
        <title>Whole genome shotgun sequence of Halolactibacillus alkaliphilus NBRC 103919.</title>
        <authorList>
            <person name="Hosoyama A."/>
            <person name="Uohara A."/>
            <person name="Ohji S."/>
            <person name="Ichikawa N."/>
        </authorList>
    </citation>
    <scope>NUCLEOTIDE SEQUENCE [LARGE SCALE GENOMIC DNA]</scope>
    <source>
        <strain evidence="8 9">NBRC 103919</strain>
    </source>
</reference>
<feature type="region of interest" description="Disordered" evidence="5">
    <location>
        <begin position="1024"/>
        <end position="1100"/>
    </location>
</feature>
<feature type="transmembrane region" description="Helical" evidence="6">
    <location>
        <begin position="1110"/>
        <end position="1129"/>
    </location>
</feature>
<dbReference type="InterPro" id="IPR000805">
    <property type="entry name" value="Glyco_hydro_26"/>
</dbReference>
<feature type="compositionally biased region" description="Acidic residues" evidence="5">
    <location>
        <begin position="1030"/>
        <end position="1059"/>
    </location>
</feature>
<dbReference type="GO" id="GO:0006080">
    <property type="term" value="P:substituted mannan metabolic process"/>
    <property type="evidence" value="ECO:0007669"/>
    <property type="project" value="InterPro"/>
</dbReference>
<dbReference type="Pfam" id="PF21253">
    <property type="entry name" value="Mann_GBD_bact"/>
    <property type="match status" value="1"/>
</dbReference>
<evidence type="ECO:0000256" key="4">
    <source>
        <dbReference type="PROSITE-ProRule" id="PRU01100"/>
    </source>
</evidence>
<evidence type="ECO:0000256" key="1">
    <source>
        <dbReference type="ARBA" id="ARBA00007754"/>
    </source>
</evidence>
<keyword evidence="6" id="KW-0472">Membrane</keyword>
<dbReference type="InterPro" id="IPR005087">
    <property type="entry name" value="CBM11"/>
</dbReference>
<organism evidence="8 9">
    <name type="scientific">Halolactibacillus alkaliphilus</name>
    <dbReference type="NCBI Taxonomy" id="442899"/>
    <lineage>
        <taxon>Bacteria</taxon>
        <taxon>Bacillati</taxon>
        <taxon>Bacillota</taxon>
        <taxon>Bacilli</taxon>
        <taxon>Bacillales</taxon>
        <taxon>Bacillaceae</taxon>
        <taxon>Halolactibacillus</taxon>
    </lineage>
</organism>
<comment type="similarity">
    <text evidence="1 4">Belongs to the glycosyl hydrolase 26 family.</text>
</comment>
<dbReference type="Gene3D" id="2.60.120.430">
    <property type="entry name" value="Galactose-binding lectin"/>
    <property type="match status" value="1"/>
</dbReference>
<dbReference type="InterPro" id="IPR013783">
    <property type="entry name" value="Ig-like_fold"/>
</dbReference>
<dbReference type="RefSeq" id="WP_143088168.1">
    <property type="nucleotide sequence ID" value="NZ_BJYE01000003.1"/>
</dbReference>
<feature type="active site" description="Nucleophile" evidence="4">
    <location>
        <position position="329"/>
    </location>
</feature>
<keyword evidence="6" id="KW-0812">Transmembrane</keyword>
<feature type="domain" description="GH26" evidence="7">
    <location>
        <begin position="52"/>
        <end position="415"/>
    </location>
</feature>
<dbReference type="Pfam" id="PF02156">
    <property type="entry name" value="Glyco_hydro_26"/>
    <property type="match status" value="1"/>
</dbReference>
<dbReference type="GO" id="GO:0016985">
    <property type="term" value="F:mannan endo-1,4-beta-mannosidase activity"/>
    <property type="evidence" value="ECO:0007669"/>
    <property type="project" value="InterPro"/>
</dbReference>
<sequence length="1136" mass="124515">MKKNKRLKSKMARGLASVMLVLLMLQLVLPYVGVTAVSDYSVLKLSNPDASRYTKELFAYLKGLGGDEILFGQQHAIDEGLTLTNDGNRVASEQSEVKNAVGNYPAIFGWDTNSLDGRERPGNAIGDVALSYEERLSNLAASMKKAHELGGIVTLSMHPNNFVTGGNYGDTSGQVVKAILPGGDAHDAFNAWLDQIVDLSHRLVDGNGEAIPMIFRPFHEQTGSWFWWGQSSTTPEDYKAIFRYTVDYLHARGNNNILIGYSPGSGPSGDKDRYFETYPGDKYVDILGIDSYDNKSNAGSDAWINSVAGDLEMLAIEAEARGKVSALTEFGYSAQGMNETGNNLEWWTKVLEGIMNNELYPKAKETSYMLTWANFGFPNNMYVPYRDVNGNLGGDHELLPDFQAFHDDERTVFASEGDVYNQGVQYETYTYPSDMYVVRPTNGVRVTESPTTLSVKVNGGKNPQVTYQVTGADEVDMVPVGEFYEAEYIPAAKDNNGSIDVIYRYYEGEELIDEDTHRYFITVNEIVVKGYPFDETIDGIKSNGTYSDQSGDAPELIISHSDFNGGALKLDVENMDPTVWWQELKLELTDIEDVDLMAVNRVNYDLFVPVTAGEKSLANVVMLPPDWEKKYTQEVNVADYDSVSIDSSDYYRVEVSVDVPKVEGAESLAISLVGKQMTFDDAFYIDNIQLINTFEEVEANPYVVDDFEGYMGENTLLNRAYSTNGDPIVLALSETEKYTGNYGLEFDYTLGSAGYAGRQTSLGTVDWSESNGVSFWLKHEAQGERRLTVQIQMGGVSFESNVELAEAFEGMVDIPFSAFSPAHWEGNQQAIIDSSRIQKVTQFALYMGGETGSGTLYFDDIKATTIPGAPDVPGAKDPGEQVIEPIYYMFDDSLEGFSAPGFNVIDGYLTGEVKLDGKKEINRAFGQSLEGYQYLVARIKYTSQQPELEALKAKLFIKTGDAWSWSDSGEVTLVKDAFVDVIFDLSAVEDLNAVRELGIEFIGASTGEATVYIDHVSIVESLDQLPGVTPDEEDTPPGEDDAEGEGDTPPGEDDAEGEGDTPPGEGDAEEEGNTPPSEGDAEGEGDTPPGEGVVVDESGNALPGTATSNFNIMLVAGLLLLCGGSMIVIERKRRVL</sequence>
<dbReference type="InterPro" id="IPR008979">
    <property type="entry name" value="Galactose-bd-like_sf"/>
</dbReference>
<dbReference type="OrthoDB" id="185675at2"/>
<dbReference type="PANTHER" id="PTHR40079:SF4">
    <property type="entry name" value="GH26 DOMAIN-CONTAINING PROTEIN-RELATED"/>
    <property type="match status" value="1"/>
</dbReference>
<dbReference type="PROSITE" id="PS51764">
    <property type="entry name" value="GH26"/>
    <property type="match status" value="1"/>
</dbReference>
<dbReference type="EMBL" id="BJYE01000003">
    <property type="protein sequence ID" value="GEN55878.1"/>
    <property type="molecule type" value="Genomic_DNA"/>
</dbReference>
<dbReference type="PANTHER" id="PTHR40079">
    <property type="entry name" value="MANNAN ENDO-1,4-BETA-MANNOSIDASE E-RELATED"/>
    <property type="match status" value="1"/>
</dbReference>
<proteinExistence type="inferred from homology"/>
<dbReference type="STRING" id="442899.SAMN05720591_10374"/>
<evidence type="ECO:0000256" key="3">
    <source>
        <dbReference type="ARBA" id="ARBA00023295"/>
    </source>
</evidence>
<dbReference type="GO" id="GO:0008810">
    <property type="term" value="F:cellulase activity"/>
    <property type="evidence" value="ECO:0007669"/>
    <property type="project" value="InterPro"/>
</dbReference>
<evidence type="ECO:0000256" key="5">
    <source>
        <dbReference type="SAM" id="MobiDB-lite"/>
    </source>
</evidence>
<keyword evidence="3 4" id="KW-0326">Glycosidase</keyword>
<dbReference type="Pfam" id="PF09212">
    <property type="entry name" value="CBM27"/>
    <property type="match status" value="1"/>
</dbReference>
<dbReference type="AlphaFoldDB" id="A0A511WYW6"/>
<dbReference type="InterPro" id="IPR017853">
    <property type="entry name" value="GH"/>
</dbReference>
<dbReference type="SUPFAM" id="SSF49785">
    <property type="entry name" value="Galactose-binding domain-like"/>
    <property type="match status" value="3"/>
</dbReference>
<dbReference type="SUPFAM" id="SSF51445">
    <property type="entry name" value="(Trans)glycosidases"/>
    <property type="match status" value="1"/>
</dbReference>
<evidence type="ECO:0000256" key="6">
    <source>
        <dbReference type="SAM" id="Phobius"/>
    </source>
</evidence>
<dbReference type="InterPro" id="IPR049475">
    <property type="entry name" value="Mann_GBD_bact"/>
</dbReference>
<evidence type="ECO:0000256" key="2">
    <source>
        <dbReference type="ARBA" id="ARBA00022801"/>
    </source>
</evidence>
<dbReference type="InterPro" id="IPR015295">
    <property type="entry name" value="CBM27"/>
</dbReference>
<dbReference type="GO" id="GO:0030245">
    <property type="term" value="P:cellulose catabolic process"/>
    <property type="evidence" value="ECO:0007669"/>
    <property type="project" value="InterPro"/>
</dbReference>
<dbReference type="Proteomes" id="UP000321400">
    <property type="component" value="Unassembled WGS sequence"/>
</dbReference>
<keyword evidence="2 4" id="KW-0378">Hydrolase</keyword>
<keyword evidence="9" id="KW-1185">Reference proteome</keyword>
<evidence type="ECO:0000259" key="7">
    <source>
        <dbReference type="PROSITE" id="PS51764"/>
    </source>
</evidence>
<dbReference type="PRINTS" id="PR00739">
    <property type="entry name" value="GLHYDRLASE26"/>
</dbReference>
<name>A0A511WYW6_9BACI</name>
<accession>A0A511WYW6</accession>
<evidence type="ECO:0000313" key="9">
    <source>
        <dbReference type="Proteomes" id="UP000321400"/>
    </source>
</evidence>
<feature type="active site" description="Proton donor" evidence="4">
    <location>
        <position position="220"/>
    </location>
</feature>
<dbReference type="Gene3D" id="3.20.20.80">
    <property type="entry name" value="Glycosidases"/>
    <property type="match status" value="1"/>
</dbReference>